<feature type="compositionally biased region" description="Basic and acidic residues" evidence="3">
    <location>
        <begin position="636"/>
        <end position="650"/>
    </location>
</feature>
<feature type="compositionally biased region" description="Acidic residues" evidence="3">
    <location>
        <begin position="517"/>
        <end position="529"/>
    </location>
</feature>
<dbReference type="AlphaFoldDB" id="A0A8T0FUL7"/>
<keyword evidence="2" id="KW-0245">EGF-like domain</keyword>
<reference evidence="7" key="1">
    <citation type="journal article" date="2020" name="bioRxiv">
        <title>Chromosome-level reference genome of the European wasp spider Argiope bruennichi: a resource for studies on range expansion and evolutionary adaptation.</title>
        <authorList>
            <person name="Sheffer M.M."/>
            <person name="Hoppe A."/>
            <person name="Krehenwinkel H."/>
            <person name="Uhl G."/>
            <person name="Kuss A.W."/>
            <person name="Jensen L."/>
            <person name="Jensen C."/>
            <person name="Gillespie R.G."/>
            <person name="Hoff K.J."/>
            <person name="Prost S."/>
        </authorList>
    </citation>
    <scope>NUCLEOTIDE SEQUENCE</scope>
</reference>
<name>A0A8T0FUL7_ARGBR</name>
<dbReference type="Gene3D" id="2.10.25.10">
    <property type="entry name" value="Laminin"/>
    <property type="match status" value="1"/>
</dbReference>
<evidence type="ECO:0000313" key="8">
    <source>
        <dbReference type="Proteomes" id="UP000807504"/>
    </source>
</evidence>
<feature type="disulfide bond" evidence="2">
    <location>
        <begin position="348"/>
        <end position="357"/>
    </location>
</feature>
<dbReference type="PANTHER" id="PTHR24035">
    <property type="entry name" value="MULTIPLE EPIDERMAL GROWTH FACTOR-LIKE DOMAINS PROTEIN"/>
    <property type="match status" value="1"/>
</dbReference>
<dbReference type="PROSITE" id="PS00022">
    <property type="entry name" value="EGF_1"/>
    <property type="match status" value="1"/>
</dbReference>
<accession>A0A8T0FUL7</accession>
<dbReference type="SMART" id="SM00603">
    <property type="entry name" value="LCCL"/>
    <property type="match status" value="1"/>
</dbReference>
<feature type="chain" id="PRO_5035841849" evidence="4">
    <location>
        <begin position="22"/>
        <end position="659"/>
    </location>
</feature>
<evidence type="ECO:0000313" key="7">
    <source>
        <dbReference type="EMBL" id="KAF8794382.1"/>
    </source>
</evidence>
<dbReference type="Gene3D" id="2.170.130.20">
    <property type="entry name" value="LCCL-like domain"/>
    <property type="match status" value="1"/>
</dbReference>
<dbReference type="EMBL" id="JABXBU010000002">
    <property type="protein sequence ID" value="KAF8794382.1"/>
    <property type="molecule type" value="Genomic_DNA"/>
</dbReference>
<proteinExistence type="predicted"/>
<comment type="caution">
    <text evidence="7">The sequence shown here is derived from an EMBL/GenBank/DDBJ whole genome shotgun (WGS) entry which is preliminary data.</text>
</comment>
<dbReference type="InterPro" id="IPR013111">
    <property type="entry name" value="EGF_extracell"/>
</dbReference>
<keyword evidence="8" id="KW-1185">Reference proteome</keyword>
<keyword evidence="1 2" id="KW-1015">Disulfide bond</keyword>
<keyword evidence="4" id="KW-0732">Signal</keyword>
<dbReference type="InterPro" id="IPR052108">
    <property type="entry name" value="MEGF/SIB"/>
</dbReference>
<dbReference type="PROSITE" id="PS01186">
    <property type="entry name" value="EGF_2"/>
    <property type="match status" value="1"/>
</dbReference>
<dbReference type="PANTHER" id="PTHR24035:SF109">
    <property type="entry name" value="PROTEIN DRAPER"/>
    <property type="match status" value="1"/>
</dbReference>
<evidence type="ECO:0000256" key="1">
    <source>
        <dbReference type="ARBA" id="ARBA00023157"/>
    </source>
</evidence>
<reference evidence="7" key="2">
    <citation type="submission" date="2020-06" db="EMBL/GenBank/DDBJ databases">
        <authorList>
            <person name="Sheffer M."/>
        </authorList>
    </citation>
    <scope>NUCLEOTIDE SEQUENCE</scope>
</reference>
<feature type="compositionally biased region" description="Basic and acidic residues" evidence="3">
    <location>
        <begin position="551"/>
        <end position="561"/>
    </location>
</feature>
<dbReference type="SUPFAM" id="SSF69848">
    <property type="entry name" value="LCCL domain"/>
    <property type="match status" value="1"/>
</dbReference>
<dbReference type="SMART" id="SM00181">
    <property type="entry name" value="EGF"/>
    <property type="match status" value="1"/>
</dbReference>
<protein>
    <submittedName>
        <fullName evidence="7">Angiopoietin-1 receptor like protein</fullName>
    </submittedName>
</protein>
<dbReference type="InterPro" id="IPR013783">
    <property type="entry name" value="Ig-like_fold"/>
</dbReference>
<sequence length="659" mass="74632">MEIYNICRLILILVLFRASDAEVSLKEVNCSSAVSDCPPDITCRVNCNDDCIKNEEDVFGTVFYPEFSPICKSAIHDFRISMWNSSERTVTFQRDQPKNVFFGSKRMHISSNLKDVHEAGDAISSYKFLSPYISENLLDVASLHTDYLFGEKGLHNQFCFVSKKSTNLKFDQYCNTNIEKPCVLLATRALWVITSEWKLKKNDEKLNAGYQCFPENKTLSTLTSLAFRKDAYFYPTTLTKTVSVHEEVTLQMTENGVCGDKATVWRKDRGHAITQDVSRTSIFFPKVEVGHAGIYSLECSNSDVSRAGFVHLIVRACPNGKHGNLCSKDCPECLNGGICHDLNGECVCPPGFYGPMCEKAAFASDSNLKRFEQILNGLWAVGNCMLVWLLLFEGLSTFFLNSSIGALIVELDERSGCSFRWEKNEIFVEQKNYIPARGMKSFCNNQGFPMAFKSLVKDPRCRDIPKNVRKVKVDKRFQKLLRHKQFKGNNRIDERGRVVNFSNSEKLKKLYNLKDSNEEESSENSENEQEDTKGKKASPLKIKKDGKSKKDKPFDVLETEGKNLQGKKSKHLKEEKTITPKLIRDLPENAVSSDNITDSSEEEDGSVNSEDESKNLNNNSVTAEKNKNLSQKHKVKIENLKSKKSDDLSDGKLSSMYYL</sequence>
<dbReference type="CDD" id="cd00054">
    <property type="entry name" value="EGF_CA"/>
    <property type="match status" value="1"/>
</dbReference>
<feature type="compositionally biased region" description="Basic and acidic residues" evidence="3">
    <location>
        <begin position="572"/>
        <end position="587"/>
    </location>
</feature>
<dbReference type="Pfam" id="PF07974">
    <property type="entry name" value="EGF_2"/>
    <property type="match status" value="1"/>
</dbReference>
<evidence type="ECO:0000256" key="3">
    <source>
        <dbReference type="SAM" id="MobiDB-lite"/>
    </source>
</evidence>
<evidence type="ECO:0000259" key="6">
    <source>
        <dbReference type="PROSITE" id="PS50820"/>
    </source>
</evidence>
<keyword evidence="7" id="KW-0675">Receptor</keyword>
<dbReference type="PROSITE" id="PS50820">
    <property type="entry name" value="LCCL"/>
    <property type="match status" value="1"/>
</dbReference>
<dbReference type="InterPro" id="IPR000742">
    <property type="entry name" value="EGF"/>
</dbReference>
<dbReference type="Proteomes" id="UP000807504">
    <property type="component" value="Unassembled WGS sequence"/>
</dbReference>
<gene>
    <name evidence="7" type="ORF">HNY73_002370</name>
</gene>
<feature type="domain" description="EGF-like" evidence="5">
    <location>
        <begin position="322"/>
        <end position="358"/>
    </location>
</feature>
<dbReference type="Pfam" id="PF03815">
    <property type="entry name" value="LCCL"/>
    <property type="match status" value="1"/>
</dbReference>
<feature type="region of interest" description="Disordered" evidence="3">
    <location>
        <begin position="512"/>
        <end position="659"/>
    </location>
</feature>
<feature type="domain" description="LCCL" evidence="6">
    <location>
        <begin position="24"/>
        <end position="76"/>
    </location>
</feature>
<comment type="caution">
    <text evidence="2">Lacks conserved residue(s) required for the propagation of feature annotation.</text>
</comment>
<feature type="signal peptide" evidence="4">
    <location>
        <begin position="1"/>
        <end position="21"/>
    </location>
</feature>
<evidence type="ECO:0000256" key="2">
    <source>
        <dbReference type="PROSITE-ProRule" id="PRU00076"/>
    </source>
</evidence>
<dbReference type="PROSITE" id="PS50026">
    <property type="entry name" value="EGF_3"/>
    <property type="match status" value="1"/>
</dbReference>
<dbReference type="Gene3D" id="2.60.40.10">
    <property type="entry name" value="Immunoglobulins"/>
    <property type="match status" value="1"/>
</dbReference>
<dbReference type="InterPro" id="IPR036609">
    <property type="entry name" value="LCCL_sf"/>
</dbReference>
<evidence type="ECO:0000259" key="5">
    <source>
        <dbReference type="PROSITE" id="PS50026"/>
    </source>
</evidence>
<dbReference type="InterPro" id="IPR004043">
    <property type="entry name" value="LCCL"/>
</dbReference>
<evidence type="ECO:0000256" key="4">
    <source>
        <dbReference type="SAM" id="SignalP"/>
    </source>
</evidence>
<organism evidence="7 8">
    <name type="scientific">Argiope bruennichi</name>
    <name type="common">Wasp spider</name>
    <name type="synonym">Aranea bruennichi</name>
    <dbReference type="NCBI Taxonomy" id="94029"/>
    <lineage>
        <taxon>Eukaryota</taxon>
        <taxon>Metazoa</taxon>
        <taxon>Ecdysozoa</taxon>
        <taxon>Arthropoda</taxon>
        <taxon>Chelicerata</taxon>
        <taxon>Arachnida</taxon>
        <taxon>Araneae</taxon>
        <taxon>Araneomorphae</taxon>
        <taxon>Entelegynae</taxon>
        <taxon>Araneoidea</taxon>
        <taxon>Araneidae</taxon>
        <taxon>Argiope</taxon>
    </lineage>
</organism>